<evidence type="ECO:0000313" key="3">
    <source>
        <dbReference type="EMBL" id="CAF3612120.1"/>
    </source>
</evidence>
<dbReference type="EMBL" id="CAJNOK010005648">
    <property type="protein sequence ID" value="CAF0979943.1"/>
    <property type="molecule type" value="Genomic_DNA"/>
</dbReference>
<protein>
    <submittedName>
        <fullName evidence="1">Uncharacterized protein</fullName>
    </submittedName>
</protein>
<dbReference type="Proteomes" id="UP000677228">
    <property type="component" value="Unassembled WGS sequence"/>
</dbReference>
<keyword evidence="5" id="KW-1185">Reference proteome</keyword>
<dbReference type="Proteomes" id="UP000663829">
    <property type="component" value="Unassembled WGS sequence"/>
</dbReference>
<evidence type="ECO:0000313" key="2">
    <source>
        <dbReference type="EMBL" id="CAF0979943.1"/>
    </source>
</evidence>
<dbReference type="EMBL" id="CAJOBC010000656">
    <property type="protein sequence ID" value="CAF3612120.1"/>
    <property type="molecule type" value="Genomic_DNA"/>
</dbReference>
<dbReference type="AlphaFoldDB" id="A0A813ULM1"/>
<gene>
    <name evidence="1" type="ORF">GPM918_LOCUS4769</name>
    <name evidence="2" type="ORF">OVA965_LOCUS13531</name>
    <name evidence="3" type="ORF">SRO942_LOCUS4770</name>
    <name evidence="4" type="ORF">TMI583_LOCUS13535</name>
</gene>
<dbReference type="Proteomes" id="UP000682733">
    <property type="component" value="Unassembled WGS sequence"/>
</dbReference>
<dbReference type="Proteomes" id="UP000681722">
    <property type="component" value="Unassembled WGS sequence"/>
</dbReference>
<evidence type="ECO:0000313" key="5">
    <source>
        <dbReference type="Proteomes" id="UP000663829"/>
    </source>
</evidence>
<organism evidence="1 5">
    <name type="scientific">Didymodactylos carnosus</name>
    <dbReference type="NCBI Taxonomy" id="1234261"/>
    <lineage>
        <taxon>Eukaryota</taxon>
        <taxon>Metazoa</taxon>
        <taxon>Spiralia</taxon>
        <taxon>Gnathifera</taxon>
        <taxon>Rotifera</taxon>
        <taxon>Eurotatoria</taxon>
        <taxon>Bdelloidea</taxon>
        <taxon>Philodinida</taxon>
        <taxon>Philodinidae</taxon>
        <taxon>Didymodactylos</taxon>
    </lineage>
</organism>
<reference evidence="1" key="1">
    <citation type="submission" date="2021-02" db="EMBL/GenBank/DDBJ databases">
        <authorList>
            <person name="Nowell W R."/>
        </authorList>
    </citation>
    <scope>NUCLEOTIDE SEQUENCE</scope>
</reference>
<name>A0A813ULM1_9BILA</name>
<dbReference type="InterPro" id="IPR031985">
    <property type="entry name" value="DUF4787"/>
</dbReference>
<proteinExistence type="predicted"/>
<sequence>MYFHAKSDKTLEEKLKHFIQQCQQQQCLNVVEEIEKLNCIRKCISSECYDELYKHDPVEKGEFDVRYISFKGCIAKKKILHRL</sequence>
<dbReference type="OrthoDB" id="1915375at2759"/>
<dbReference type="EMBL" id="CAJNOQ010000656">
    <property type="protein sequence ID" value="CAF0825397.1"/>
    <property type="molecule type" value="Genomic_DNA"/>
</dbReference>
<evidence type="ECO:0000313" key="1">
    <source>
        <dbReference type="EMBL" id="CAF0825397.1"/>
    </source>
</evidence>
<dbReference type="PANTHER" id="PTHR35455:SF1">
    <property type="entry name" value="AGAP005842-PA"/>
    <property type="match status" value="1"/>
</dbReference>
<dbReference type="EMBL" id="CAJOBA010005655">
    <property type="protein sequence ID" value="CAF3750581.1"/>
    <property type="molecule type" value="Genomic_DNA"/>
</dbReference>
<comment type="caution">
    <text evidence="1">The sequence shown here is derived from an EMBL/GenBank/DDBJ whole genome shotgun (WGS) entry which is preliminary data.</text>
</comment>
<evidence type="ECO:0000313" key="4">
    <source>
        <dbReference type="EMBL" id="CAF3750581.1"/>
    </source>
</evidence>
<accession>A0A813ULM1</accession>
<dbReference type="PANTHER" id="PTHR35455">
    <property type="entry name" value="UNNAMED PRODUCT"/>
    <property type="match status" value="1"/>
</dbReference>
<dbReference type="Pfam" id="PF16029">
    <property type="entry name" value="DUF4787"/>
    <property type="match status" value="1"/>
</dbReference>